<name>A0A1Z5RP01_SORBI</name>
<evidence type="ECO:0000313" key="2">
    <source>
        <dbReference type="Proteomes" id="UP000000768"/>
    </source>
</evidence>
<sequence length="148" mass="15486">MTGSRGRSGPHPHLCAHNAATGCSLRLAGNTGNMRAAGHQAAACELPRAVLLELSRACARAAAEWPCSSRRASASETPPATTCYSSRWDDLLDADTTIPRQPLHAPRPLALMAKPGRMLRLLRVAVKSPGAAQSSGMARPSCSALYSA</sequence>
<dbReference type="Gramene" id="OQU85096">
    <property type="protein sequence ID" value="OQU85096"/>
    <property type="gene ID" value="SORBI_3004G172201"/>
</dbReference>
<evidence type="ECO:0000313" key="1">
    <source>
        <dbReference type="EMBL" id="OQU85096.1"/>
    </source>
</evidence>
<dbReference type="PROSITE" id="PS51257">
    <property type="entry name" value="PROKAR_LIPOPROTEIN"/>
    <property type="match status" value="1"/>
</dbReference>
<keyword evidence="2" id="KW-1185">Reference proteome</keyword>
<gene>
    <name evidence="1" type="ORF">SORBI_3004G172201</name>
</gene>
<reference evidence="1 2" key="1">
    <citation type="journal article" date="2009" name="Nature">
        <title>The Sorghum bicolor genome and the diversification of grasses.</title>
        <authorList>
            <person name="Paterson A.H."/>
            <person name="Bowers J.E."/>
            <person name="Bruggmann R."/>
            <person name="Dubchak I."/>
            <person name="Grimwood J."/>
            <person name="Gundlach H."/>
            <person name="Haberer G."/>
            <person name="Hellsten U."/>
            <person name="Mitros T."/>
            <person name="Poliakov A."/>
            <person name="Schmutz J."/>
            <person name="Spannagl M."/>
            <person name="Tang H."/>
            <person name="Wang X."/>
            <person name="Wicker T."/>
            <person name="Bharti A.K."/>
            <person name="Chapman J."/>
            <person name="Feltus F.A."/>
            <person name="Gowik U."/>
            <person name="Grigoriev I.V."/>
            <person name="Lyons E."/>
            <person name="Maher C.A."/>
            <person name="Martis M."/>
            <person name="Narechania A."/>
            <person name="Otillar R.P."/>
            <person name="Penning B.W."/>
            <person name="Salamov A.A."/>
            <person name="Wang Y."/>
            <person name="Zhang L."/>
            <person name="Carpita N.C."/>
            <person name="Freeling M."/>
            <person name="Gingle A.R."/>
            <person name="Hash C.T."/>
            <person name="Keller B."/>
            <person name="Klein P."/>
            <person name="Kresovich S."/>
            <person name="McCann M.C."/>
            <person name="Ming R."/>
            <person name="Peterson D.G."/>
            <person name="Mehboob-ur-Rahman"/>
            <person name="Ware D."/>
            <person name="Westhoff P."/>
            <person name="Mayer K.F."/>
            <person name="Messing J."/>
            <person name="Rokhsar D.S."/>
        </authorList>
    </citation>
    <scope>NUCLEOTIDE SEQUENCE [LARGE SCALE GENOMIC DNA]</scope>
    <source>
        <strain evidence="2">cv. BTx623</strain>
    </source>
</reference>
<dbReference type="AlphaFoldDB" id="A0A1Z5RP01"/>
<reference evidence="2" key="2">
    <citation type="journal article" date="2018" name="Plant J.">
        <title>The Sorghum bicolor reference genome: improved assembly, gene annotations, a transcriptome atlas, and signatures of genome organization.</title>
        <authorList>
            <person name="McCormick R.F."/>
            <person name="Truong S.K."/>
            <person name="Sreedasyam A."/>
            <person name="Jenkins J."/>
            <person name="Shu S."/>
            <person name="Sims D."/>
            <person name="Kennedy M."/>
            <person name="Amirebrahimi M."/>
            <person name="Weers B.D."/>
            <person name="McKinley B."/>
            <person name="Mattison A."/>
            <person name="Morishige D.T."/>
            <person name="Grimwood J."/>
            <person name="Schmutz J."/>
            <person name="Mullet J.E."/>
        </authorList>
    </citation>
    <scope>NUCLEOTIDE SEQUENCE [LARGE SCALE GENOMIC DNA]</scope>
    <source>
        <strain evidence="2">cv. BTx623</strain>
    </source>
</reference>
<accession>A0A1Z5RP01</accession>
<organism evidence="1 2">
    <name type="scientific">Sorghum bicolor</name>
    <name type="common">Sorghum</name>
    <name type="synonym">Sorghum vulgare</name>
    <dbReference type="NCBI Taxonomy" id="4558"/>
    <lineage>
        <taxon>Eukaryota</taxon>
        <taxon>Viridiplantae</taxon>
        <taxon>Streptophyta</taxon>
        <taxon>Embryophyta</taxon>
        <taxon>Tracheophyta</taxon>
        <taxon>Spermatophyta</taxon>
        <taxon>Magnoliopsida</taxon>
        <taxon>Liliopsida</taxon>
        <taxon>Poales</taxon>
        <taxon>Poaceae</taxon>
        <taxon>PACMAD clade</taxon>
        <taxon>Panicoideae</taxon>
        <taxon>Andropogonodae</taxon>
        <taxon>Andropogoneae</taxon>
        <taxon>Sorghinae</taxon>
        <taxon>Sorghum</taxon>
    </lineage>
</organism>
<dbReference type="Proteomes" id="UP000000768">
    <property type="component" value="Chromosome 4"/>
</dbReference>
<proteinExistence type="predicted"/>
<dbReference type="InParanoid" id="A0A1Z5RP01"/>
<dbReference type="EMBL" id="CM000763">
    <property type="protein sequence ID" value="OQU85096.1"/>
    <property type="molecule type" value="Genomic_DNA"/>
</dbReference>
<protein>
    <submittedName>
        <fullName evidence="1">Uncharacterized protein</fullName>
    </submittedName>
</protein>